<dbReference type="InterPro" id="IPR027417">
    <property type="entry name" value="P-loop_NTPase"/>
</dbReference>
<keyword evidence="2" id="KW-1185">Reference proteome</keyword>
<dbReference type="RefSeq" id="WP_220663202.1">
    <property type="nucleotide sequence ID" value="NZ_CP069370.1"/>
</dbReference>
<name>A0A8G0ZVN5_9RHOB</name>
<organism evidence="1 2">
    <name type="scientific">Neotabrizicola shimadae</name>
    <dbReference type="NCBI Taxonomy" id="2807096"/>
    <lineage>
        <taxon>Bacteria</taxon>
        <taxon>Pseudomonadati</taxon>
        <taxon>Pseudomonadota</taxon>
        <taxon>Alphaproteobacteria</taxon>
        <taxon>Rhodobacterales</taxon>
        <taxon>Paracoccaceae</taxon>
        <taxon>Neotabrizicola</taxon>
    </lineage>
</organism>
<dbReference type="AlphaFoldDB" id="A0A8G0ZVN5"/>
<proteinExistence type="predicted"/>
<evidence type="ECO:0000313" key="2">
    <source>
        <dbReference type="Proteomes" id="UP000826300"/>
    </source>
</evidence>
<evidence type="ECO:0008006" key="3">
    <source>
        <dbReference type="Google" id="ProtNLM"/>
    </source>
</evidence>
<dbReference type="Proteomes" id="UP000826300">
    <property type="component" value="Chromosome"/>
</dbReference>
<reference evidence="1" key="1">
    <citation type="submission" date="2021-02" db="EMBL/GenBank/DDBJ databases">
        <title>Rhodobacter shimadae sp. nov., an aerobic anoxygenic phototrophic bacterium isolated from a hot spring.</title>
        <authorList>
            <person name="Muramatsu S."/>
            <person name="Haruta S."/>
            <person name="Hirose S."/>
            <person name="Hanada S."/>
        </authorList>
    </citation>
    <scope>NUCLEOTIDE SEQUENCE</scope>
    <source>
        <strain evidence="1">N10</strain>
    </source>
</reference>
<dbReference type="SUPFAM" id="SSF52540">
    <property type="entry name" value="P-loop containing nucleoside triphosphate hydrolases"/>
    <property type="match status" value="1"/>
</dbReference>
<dbReference type="KEGG" id="nsm:JO391_05575"/>
<dbReference type="Gene3D" id="3.40.50.300">
    <property type="entry name" value="P-loop containing nucleotide triphosphate hydrolases"/>
    <property type="match status" value="1"/>
</dbReference>
<gene>
    <name evidence="1" type="ORF">JO391_05575</name>
</gene>
<protein>
    <recommendedName>
        <fullName evidence="3">Gamma-glutamyl kinase</fullName>
    </recommendedName>
</protein>
<sequence length="198" mass="22475">MLVFFDQRLVFLATPKTGSTAIESALQPLAALTIERPPVLKHTNAQRFHRFIGPYLEAASGAEFTVTAMMREPVSWLGSWYRYRQRGDGVEARNRTNDVTFDEFVQAWCRDDPPAFADVGRQSRFLKGHKDKSVDRLFRYERIKDFVDFLEDQLDCAITLPRLNVSPEGDLTLGDRTRALLEREAAADFALYASIPGG</sequence>
<evidence type="ECO:0000313" key="1">
    <source>
        <dbReference type="EMBL" id="QYZ70982.1"/>
    </source>
</evidence>
<dbReference type="EMBL" id="CP069370">
    <property type="protein sequence ID" value="QYZ70982.1"/>
    <property type="molecule type" value="Genomic_DNA"/>
</dbReference>
<accession>A0A8G0ZVN5</accession>